<dbReference type="PANTHER" id="PTHR11014:SF63">
    <property type="entry name" value="METALLOPEPTIDASE, PUTATIVE (AFU_ORTHOLOGUE AFUA_6G09600)-RELATED"/>
    <property type="match status" value="1"/>
</dbReference>
<evidence type="ECO:0000259" key="4">
    <source>
        <dbReference type="Pfam" id="PF07687"/>
    </source>
</evidence>
<evidence type="ECO:0000256" key="3">
    <source>
        <dbReference type="ARBA" id="ARBA00023211"/>
    </source>
</evidence>
<protein>
    <recommendedName>
        <fullName evidence="4">Peptidase M20 dimerisation domain-containing protein</fullName>
    </recommendedName>
</protein>
<dbReference type="InterPro" id="IPR036264">
    <property type="entry name" value="Bact_exopeptidase_dim_dom"/>
</dbReference>
<dbReference type="Proteomes" id="UP000327013">
    <property type="component" value="Unassembled WGS sequence"/>
</dbReference>
<dbReference type="InterPro" id="IPR017439">
    <property type="entry name" value="Amidohydrolase"/>
</dbReference>
<dbReference type="GO" id="GO:0016787">
    <property type="term" value="F:hydrolase activity"/>
    <property type="evidence" value="ECO:0007669"/>
    <property type="project" value="UniProtKB-KW"/>
</dbReference>
<accession>A0A5N6KXB1</accession>
<organism evidence="5 6">
    <name type="scientific">Carpinus fangiana</name>
    <dbReference type="NCBI Taxonomy" id="176857"/>
    <lineage>
        <taxon>Eukaryota</taxon>
        <taxon>Viridiplantae</taxon>
        <taxon>Streptophyta</taxon>
        <taxon>Embryophyta</taxon>
        <taxon>Tracheophyta</taxon>
        <taxon>Spermatophyta</taxon>
        <taxon>Magnoliopsida</taxon>
        <taxon>eudicotyledons</taxon>
        <taxon>Gunneridae</taxon>
        <taxon>Pentapetalae</taxon>
        <taxon>rosids</taxon>
        <taxon>fabids</taxon>
        <taxon>Fagales</taxon>
        <taxon>Betulaceae</taxon>
        <taxon>Carpinus</taxon>
    </lineage>
</organism>
<evidence type="ECO:0000256" key="2">
    <source>
        <dbReference type="ARBA" id="ARBA00022801"/>
    </source>
</evidence>
<reference evidence="5 6" key="1">
    <citation type="submission" date="2019-06" db="EMBL/GenBank/DDBJ databases">
        <title>A chromosomal-level reference genome of Carpinus fangiana (Coryloideae, Betulaceae).</title>
        <authorList>
            <person name="Yang X."/>
            <person name="Wang Z."/>
            <person name="Zhang L."/>
            <person name="Hao G."/>
            <person name="Liu J."/>
            <person name="Yang Y."/>
        </authorList>
    </citation>
    <scope>NUCLEOTIDE SEQUENCE [LARGE SCALE GENOMIC DNA]</scope>
    <source>
        <strain evidence="5">Cfa_2016G</strain>
        <tissue evidence="5">Leaf</tissue>
    </source>
</reference>
<dbReference type="EMBL" id="VIBQ01000016">
    <property type="protein sequence ID" value="KAB8356322.1"/>
    <property type="molecule type" value="Genomic_DNA"/>
</dbReference>
<comment type="caution">
    <text evidence="5">The sequence shown here is derived from an EMBL/GenBank/DDBJ whole genome shotgun (WGS) entry which is preliminary data.</text>
</comment>
<dbReference type="Gene3D" id="3.40.630.10">
    <property type="entry name" value="Zn peptidases"/>
    <property type="match status" value="1"/>
</dbReference>
<dbReference type="Pfam" id="PF07687">
    <property type="entry name" value="M20_dimer"/>
    <property type="match status" value="1"/>
</dbReference>
<dbReference type="Gene3D" id="3.30.70.360">
    <property type="match status" value="1"/>
</dbReference>
<dbReference type="NCBIfam" id="TIGR01891">
    <property type="entry name" value="amidohydrolases"/>
    <property type="match status" value="1"/>
</dbReference>
<evidence type="ECO:0000313" key="6">
    <source>
        <dbReference type="Proteomes" id="UP000327013"/>
    </source>
</evidence>
<evidence type="ECO:0000313" key="5">
    <source>
        <dbReference type="EMBL" id="KAB8356322.1"/>
    </source>
</evidence>
<dbReference type="PANTHER" id="PTHR11014">
    <property type="entry name" value="PEPTIDASE M20 FAMILY MEMBER"/>
    <property type="match status" value="1"/>
</dbReference>
<keyword evidence="3" id="KW-0464">Manganese</keyword>
<dbReference type="Pfam" id="PF01546">
    <property type="entry name" value="Peptidase_M20"/>
    <property type="match status" value="1"/>
</dbReference>
<dbReference type="FunFam" id="3.30.70.360:FF:000001">
    <property type="entry name" value="N-acetyldiaminopimelate deacetylase"/>
    <property type="match status" value="1"/>
</dbReference>
<proteinExistence type="inferred from homology"/>
<keyword evidence="6" id="KW-1185">Reference proteome</keyword>
<dbReference type="InterPro" id="IPR002933">
    <property type="entry name" value="Peptidase_M20"/>
</dbReference>
<keyword evidence="2" id="KW-0378">Hydrolase</keyword>
<dbReference type="AlphaFoldDB" id="A0A5N6KXB1"/>
<feature type="domain" description="Peptidase M20 dimerisation" evidence="4">
    <location>
        <begin position="250"/>
        <end position="345"/>
    </location>
</feature>
<dbReference type="SUPFAM" id="SSF55031">
    <property type="entry name" value="Bacterial exopeptidase dimerisation domain"/>
    <property type="match status" value="1"/>
</dbReference>
<name>A0A5N6KXB1_9ROSI</name>
<gene>
    <name evidence="5" type="ORF">FH972_023906</name>
</gene>
<sequence>MTRIVPVTVNPDTELSSTNVPTLLDQQPRVTENEVRPIRGQLHVSKNIFRDIVSQHRPKLDTYETLYKHIHANPCLSFVEDETASLVVSTLKRLQSPSFTIKQKIGKTGVVAILRNGPGPTVLLRADMDALPVEEKTGLPYASKKYMKDANGVTQPAMHACGHDMHVTSLLAAAHTLHSARSAWCGTLLCCFQPAEEKGGGAQGMIDDGLYDPHRHAVPEPDVVLGGHVFPHRAGTLTTRQGIMMAASDSLQITFHGRGGHASQPQSTVDPVIMAASAVMRLQTVVSREVAPQDPAVLTIASIHAGSAENIISDTAVIKTNVRTYDPTVAAAVKKSIARIVRAEADASGAKEPPTVEVLGAFPVTRNEPGATATVQKAFTAYFGAGDPFKHKKGYIELDKPLAGSEDFATLGTAIGKPTCFWIYGGHDPEDWDKRVKEGTTGDLPSNHSPYFAPSIQPTLETAVDAFCVAALGFFGKDRSKIV</sequence>
<comment type="similarity">
    <text evidence="1">Belongs to the peptidase M20 family.</text>
</comment>
<evidence type="ECO:0000256" key="1">
    <source>
        <dbReference type="ARBA" id="ARBA00006153"/>
    </source>
</evidence>
<dbReference type="SUPFAM" id="SSF53187">
    <property type="entry name" value="Zn-dependent exopeptidases"/>
    <property type="match status" value="1"/>
</dbReference>
<dbReference type="InterPro" id="IPR011650">
    <property type="entry name" value="Peptidase_M20_dimer"/>
</dbReference>
<dbReference type="OrthoDB" id="6119954at2759"/>